<keyword evidence="1" id="KW-0175">Coiled coil</keyword>
<feature type="domain" description="Signal transduction histidine kinase internal region" evidence="4">
    <location>
        <begin position="200"/>
        <end position="280"/>
    </location>
</feature>
<organism evidence="5 6">
    <name type="scientific">Sphingomicrobium clamense</name>
    <dbReference type="NCBI Taxonomy" id="2851013"/>
    <lineage>
        <taxon>Bacteria</taxon>
        <taxon>Pseudomonadati</taxon>
        <taxon>Pseudomonadota</taxon>
        <taxon>Alphaproteobacteria</taxon>
        <taxon>Sphingomonadales</taxon>
        <taxon>Sphingomonadaceae</taxon>
        <taxon>Sphingomicrobium</taxon>
    </lineage>
</organism>
<evidence type="ECO:0000256" key="1">
    <source>
        <dbReference type="SAM" id="Coils"/>
    </source>
</evidence>
<evidence type="ECO:0000259" key="4">
    <source>
        <dbReference type="Pfam" id="PF06580"/>
    </source>
</evidence>
<keyword evidence="3" id="KW-0812">Transmembrane</keyword>
<dbReference type="PANTHER" id="PTHR34220">
    <property type="entry name" value="SENSOR HISTIDINE KINASE YPDA"/>
    <property type="match status" value="1"/>
</dbReference>
<keyword evidence="6" id="KW-1185">Reference proteome</keyword>
<dbReference type="EMBL" id="JAHVAH010000001">
    <property type="protein sequence ID" value="MBW0144639.1"/>
    <property type="molecule type" value="Genomic_DNA"/>
</dbReference>
<dbReference type="PANTHER" id="PTHR34220:SF7">
    <property type="entry name" value="SENSOR HISTIDINE KINASE YPDA"/>
    <property type="match status" value="1"/>
</dbReference>
<comment type="caution">
    <text evidence="5">The sequence shown here is derived from an EMBL/GenBank/DDBJ whole genome shotgun (WGS) entry which is preliminary data.</text>
</comment>
<dbReference type="GO" id="GO:0016301">
    <property type="term" value="F:kinase activity"/>
    <property type="evidence" value="ECO:0007669"/>
    <property type="project" value="UniProtKB-KW"/>
</dbReference>
<dbReference type="Pfam" id="PF06580">
    <property type="entry name" value="His_kinase"/>
    <property type="match status" value="1"/>
</dbReference>
<dbReference type="InterPro" id="IPR050640">
    <property type="entry name" value="Bact_2-comp_sensor_kinase"/>
</dbReference>
<feature type="coiled-coil region" evidence="1">
    <location>
        <begin position="183"/>
        <end position="210"/>
    </location>
</feature>
<dbReference type="RefSeq" id="WP_218632609.1">
    <property type="nucleotide sequence ID" value="NZ_JAHVAH010000001.1"/>
</dbReference>
<dbReference type="InterPro" id="IPR010559">
    <property type="entry name" value="Sig_transdc_His_kin_internal"/>
</dbReference>
<evidence type="ECO:0000256" key="2">
    <source>
        <dbReference type="SAM" id="MobiDB-lite"/>
    </source>
</evidence>
<keyword evidence="3" id="KW-0472">Membrane</keyword>
<feature type="transmembrane region" description="Helical" evidence="3">
    <location>
        <begin position="160"/>
        <end position="180"/>
    </location>
</feature>
<feature type="transmembrane region" description="Helical" evidence="3">
    <location>
        <begin position="49"/>
        <end position="68"/>
    </location>
</feature>
<proteinExistence type="predicted"/>
<accession>A0ABS6V527</accession>
<evidence type="ECO:0000256" key="3">
    <source>
        <dbReference type="SAM" id="Phobius"/>
    </source>
</evidence>
<gene>
    <name evidence="5" type="ORF">KTQ36_04940</name>
</gene>
<keyword evidence="3" id="KW-1133">Transmembrane helix</keyword>
<reference evidence="5 6" key="1">
    <citation type="submission" date="2021-07" db="EMBL/GenBank/DDBJ databases">
        <title>The draft genome sequence of Sphingomicrobium sp. B8.</title>
        <authorList>
            <person name="Mu L."/>
        </authorList>
    </citation>
    <scope>NUCLEOTIDE SEQUENCE [LARGE SCALE GENOMIC DNA]</scope>
    <source>
        <strain evidence="5 6">B8</strain>
    </source>
</reference>
<keyword evidence="5" id="KW-0808">Transferase</keyword>
<keyword evidence="5" id="KW-0418">Kinase</keyword>
<evidence type="ECO:0000313" key="6">
    <source>
        <dbReference type="Proteomes" id="UP000698028"/>
    </source>
</evidence>
<feature type="transmembrane region" description="Helical" evidence="3">
    <location>
        <begin position="80"/>
        <end position="101"/>
    </location>
</feature>
<feature type="transmembrane region" description="Helical" evidence="3">
    <location>
        <begin position="12"/>
        <end position="37"/>
    </location>
</feature>
<protein>
    <submittedName>
        <fullName evidence="5">Histidine kinase</fullName>
    </submittedName>
</protein>
<name>A0ABS6V527_9SPHN</name>
<feature type="region of interest" description="Disordered" evidence="2">
    <location>
        <begin position="340"/>
        <end position="360"/>
    </location>
</feature>
<evidence type="ECO:0000313" key="5">
    <source>
        <dbReference type="EMBL" id="MBW0144639.1"/>
    </source>
</evidence>
<sequence length="401" mass="43911">MISSVLDKPGGEWRIIAISMAAMWTLYVTTLLVRMALWDNLGWHLVSAYAPRLVSGILLNIVLLVVLRSLSDRHSLPRRALIAAATCLVISLGQATFAAHVDFSNAEKRVEKITTVEGMVIKRKGAEVTVYRGSDDPLTFTFPGSGTGGIANLRTVAEYATVWVFFYAAWSAIYLAGMSAGQVARAQQRLAEAEAAAQSAQVRALRYQINPHFLFNTLNSLSSLVMREDNERAEDMLMALSTFFRTSLSLDPSAAVPLSEEIALQRLYLDIEEVRFPKRLKINIDVPEDVANVTVPALILQPIIENAIKYGVSATKQPVTLSITAHRLDDARVQIDVFNSAPDGKLNNDPGKRPTGTGTGLNNVCQRLETHFAGEADCRFGPVEGGYRVSLAIPDTEHLDD</sequence>
<dbReference type="Proteomes" id="UP000698028">
    <property type="component" value="Unassembled WGS sequence"/>
</dbReference>